<organism evidence="1 2">
    <name type="scientific">Kwoniella dejecticola CBS 10117</name>
    <dbReference type="NCBI Taxonomy" id="1296121"/>
    <lineage>
        <taxon>Eukaryota</taxon>
        <taxon>Fungi</taxon>
        <taxon>Dikarya</taxon>
        <taxon>Basidiomycota</taxon>
        <taxon>Agaricomycotina</taxon>
        <taxon>Tremellomycetes</taxon>
        <taxon>Tremellales</taxon>
        <taxon>Cryptococcaceae</taxon>
        <taxon>Kwoniella</taxon>
    </lineage>
</organism>
<evidence type="ECO:0000313" key="2">
    <source>
        <dbReference type="Proteomes" id="UP000078595"/>
    </source>
</evidence>
<accession>A0AAJ8KTJ5</accession>
<reference evidence="1" key="1">
    <citation type="submission" date="2013-07" db="EMBL/GenBank/DDBJ databases">
        <authorList>
            <consortium name="The Broad Institute Genome Sequencing Platform"/>
            <person name="Cuomo C."/>
            <person name="Litvintseva A."/>
            <person name="Chen Y."/>
            <person name="Heitman J."/>
            <person name="Sun S."/>
            <person name="Springer D."/>
            <person name="Dromer F."/>
            <person name="Young S.K."/>
            <person name="Zeng Q."/>
            <person name="Gargeya S."/>
            <person name="Fitzgerald M."/>
            <person name="Abouelleil A."/>
            <person name="Alvarado L."/>
            <person name="Berlin A.M."/>
            <person name="Chapman S.B."/>
            <person name="Dewar J."/>
            <person name="Goldberg J."/>
            <person name="Griggs A."/>
            <person name="Gujja S."/>
            <person name="Hansen M."/>
            <person name="Howarth C."/>
            <person name="Imamovic A."/>
            <person name="Larimer J."/>
            <person name="McCowan C."/>
            <person name="Murphy C."/>
            <person name="Pearson M."/>
            <person name="Priest M."/>
            <person name="Roberts A."/>
            <person name="Saif S."/>
            <person name="Shea T."/>
            <person name="Sykes S."/>
            <person name="Wortman J."/>
            <person name="Nusbaum C."/>
            <person name="Birren B."/>
        </authorList>
    </citation>
    <scope>NUCLEOTIDE SEQUENCE</scope>
    <source>
        <strain evidence="1">CBS 10117</strain>
    </source>
</reference>
<dbReference type="Proteomes" id="UP000078595">
    <property type="component" value="Chromosome 7"/>
</dbReference>
<dbReference type="AlphaFoldDB" id="A0AAJ8KTJ5"/>
<dbReference type="KEGG" id="kdj:28969951"/>
<reference evidence="1" key="2">
    <citation type="submission" date="2024-02" db="EMBL/GenBank/DDBJ databases">
        <title>Comparative genomics of Cryptococcus and Kwoniella reveals pathogenesis evolution and contrasting modes of karyotype evolution via chromosome fusion or intercentromeric recombination.</title>
        <authorList>
            <person name="Coelho M.A."/>
            <person name="David-Palma M."/>
            <person name="Shea T."/>
            <person name="Bowers K."/>
            <person name="McGinley-Smith S."/>
            <person name="Mohammad A.W."/>
            <person name="Gnirke A."/>
            <person name="Yurkov A.M."/>
            <person name="Nowrousian M."/>
            <person name="Sun S."/>
            <person name="Cuomo C.A."/>
            <person name="Heitman J."/>
        </authorList>
    </citation>
    <scope>NUCLEOTIDE SEQUENCE</scope>
    <source>
        <strain evidence="1">CBS 10117</strain>
    </source>
</reference>
<protein>
    <submittedName>
        <fullName evidence="1">Uncharacterized protein</fullName>
    </submittedName>
</protein>
<proteinExistence type="predicted"/>
<sequence length="536" mass="60335">MVDYVKALGPFPEWLNELRQSASSTLCRPDLQIQQDPTEERKVGQWTYHAQRGASDLLAIPRSPFKLSDLRTSIECVHEYFSGKLATLKNAPPAMVQCVQDELEFNITNIPISPECKVPKLDGDSRYTYALLRPLTSNFNCYIYAAEMQDALNRIDAFGPETVRTGGIELGREIEYIRELAGLLLEKTRITIRLFWAAGPGKDLVTLSIDKPWHELTNLTKDFQLHLNSPLEEIEKSKLFDAAFAAVCLKPEESGPLYGDSVYTQLLAMDQAMSHESASDIKRKYPYALQMAMGEYGLALELLDKLPPVTSPPVEPHRPKTLAVRLNIAQSTSTQICTSLPFVRSMCDRRTALESSVQLWETHDEIRGIFARELKIPNELIGNLFPCLNDTQPENIRWTPIDEYGNPLEGMIVEAEESGSKRKRGIFQVGEDEYATWKRLFRRDGGNITQQEIVHLFQSVNFSVERLAGSFIRIAPPNNAGVPFIIRIPVTGTYSDDDAPYTIPLAALCDIVESNYGWSIDWFTVRPGVNGEIADN</sequence>
<dbReference type="RefSeq" id="XP_065825409.1">
    <property type="nucleotide sequence ID" value="XM_065969337.1"/>
</dbReference>
<evidence type="ECO:0000313" key="1">
    <source>
        <dbReference type="EMBL" id="WWC63628.1"/>
    </source>
</evidence>
<keyword evidence="2" id="KW-1185">Reference proteome</keyword>
<name>A0AAJ8KTJ5_9TREE</name>
<dbReference type="EMBL" id="CP144536">
    <property type="protein sequence ID" value="WWC63628.1"/>
    <property type="molecule type" value="Genomic_DNA"/>
</dbReference>
<gene>
    <name evidence="1" type="ORF">I303_106233</name>
</gene>
<dbReference type="GeneID" id="28969951"/>